<dbReference type="SUPFAM" id="SSF54928">
    <property type="entry name" value="RNA-binding domain, RBD"/>
    <property type="match status" value="1"/>
</dbReference>
<feature type="region of interest" description="Disordered" evidence="2">
    <location>
        <begin position="1"/>
        <end position="47"/>
    </location>
</feature>
<feature type="domain" description="RRM" evidence="3">
    <location>
        <begin position="50"/>
        <end position="127"/>
    </location>
</feature>
<reference evidence="5" key="1">
    <citation type="journal article" date="2018" name="Nat. Microbiol.">
        <title>Leveraging single-cell genomics to expand the fungal tree of life.</title>
        <authorList>
            <person name="Ahrendt S.R."/>
            <person name="Quandt C.A."/>
            <person name="Ciobanu D."/>
            <person name="Clum A."/>
            <person name="Salamov A."/>
            <person name="Andreopoulos B."/>
            <person name="Cheng J.F."/>
            <person name="Woyke T."/>
            <person name="Pelin A."/>
            <person name="Henrissat B."/>
            <person name="Reynolds N.K."/>
            <person name="Benny G.L."/>
            <person name="Smith M.E."/>
            <person name="James T.Y."/>
            <person name="Grigoriev I.V."/>
        </authorList>
    </citation>
    <scope>NUCLEOTIDE SEQUENCE [LARGE SCALE GENOMIC DNA]</scope>
    <source>
        <strain evidence="5">RSA 468</strain>
    </source>
</reference>
<evidence type="ECO:0000256" key="2">
    <source>
        <dbReference type="SAM" id="MobiDB-lite"/>
    </source>
</evidence>
<dbReference type="InterPro" id="IPR012677">
    <property type="entry name" value="Nucleotide-bd_a/b_plait_sf"/>
</dbReference>
<dbReference type="InterPro" id="IPR000504">
    <property type="entry name" value="RRM_dom"/>
</dbReference>
<dbReference type="AlphaFoldDB" id="A0A4Q0A2K8"/>
<sequence length="141" mass="16148">RSRSPRRRVSRDRRSYRSRSPSRSYRDRRSAPSDRQNQDNFARRSTQESKTLGVFALNFRTTRRDLEDLFAPYGEVSDVAIIAKRNSRRNAFAFVTLDSIESASEAREALNATEFQGSIIRVDFSMTDGPRNSTPGFYAGV</sequence>
<feature type="non-terminal residue" evidence="4">
    <location>
        <position position="141"/>
    </location>
</feature>
<evidence type="ECO:0000259" key="3">
    <source>
        <dbReference type="PROSITE" id="PS50102"/>
    </source>
</evidence>
<dbReference type="GO" id="GO:0003723">
    <property type="term" value="F:RNA binding"/>
    <property type="evidence" value="ECO:0007669"/>
    <property type="project" value="UniProtKB-UniRule"/>
</dbReference>
<dbReference type="SMART" id="SM00360">
    <property type="entry name" value="RRM"/>
    <property type="match status" value="1"/>
</dbReference>
<accession>A0A4Q0A2K8</accession>
<protein>
    <recommendedName>
        <fullName evidence="3">RRM domain-containing protein</fullName>
    </recommendedName>
</protein>
<name>A0A4Q0A2K8_9FUNG</name>
<evidence type="ECO:0000313" key="4">
    <source>
        <dbReference type="EMBL" id="RKP39592.1"/>
    </source>
</evidence>
<dbReference type="InterPro" id="IPR035979">
    <property type="entry name" value="RBD_domain_sf"/>
</dbReference>
<keyword evidence="1" id="KW-0694">RNA-binding</keyword>
<dbReference type="InterPro" id="IPR050441">
    <property type="entry name" value="RBM"/>
</dbReference>
<dbReference type="EMBL" id="ML002259">
    <property type="protein sequence ID" value="RKP39592.1"/>
    <property type="molecule type" value="Genomic_DNA"/>
</dbReference>
<evidence type="ECO:0000313" key="5">
    <source>
        <dbReference type="Proteomes" id="UP000268162"/>
    </source>
</evidence>
<dbReference type="Proteomes" id="UP000268162">
    <property type="component" value="Unassembled WGS sequence"/>
</dbReference>
<proteinExistence type="predicted"/>
<dbReference type="PANTHER" id="PTHR48034">
    <property type="entry name" value="TRANSFORMER-2 SEX-DETERMINING PROTEIN-RELATED"/>
    <property type="match status" value="1"/>
</dbReference>
<feature type="compositionally biased region" description="Basic residues" evidence="2">
    <location>
        <begin position="1"/>
        <end position="17"/>
    </location>
</feature>
<dbReference type="PROSITE" id="PS50102">
    <property type="entry name" value="RRM"/>
    <property type="match status" value="1"/>
</dbReference>
<feature type="non-terminal residue" evidence="4">
    <location>
        <position position="1"/>
    </location>
</feature>
<evidence type="ECO:0000256" key="1">
    <source>
        <dbReference type="PROSITE-ProRule" id="PRU00176"/>
    </source>
</evidence>
<dbReference type="STRING" id="215637.A0A4Q0A2K8"/>
<keyword evidence="5" id="KW-1185">Reference proteome</keyword>
<dbReference type="Gene3D" id="3.30.70.330">
    <property type="match status" value="1"/>
</dbReference>
<gene>
    <name evidence="4" type="ORF">BJ085DRAFT_11367</name>
</gene>
<dbReference type="Pfam" id="PF00076">
    <property type="entry name" value="RRM_1"/>
    <property type="match status" value="1"/>
</dbReference>
<organism evidence="4 5">
    <name type="scientific">Dimargaris cristalligena</name>
    <dbReference type="NCBI Taxonomy" id="215637"/>
    <lineage>
        <taxon>Eukaryota</taxon>
        <taxon>Fungi</taxon>
        <taxon>Fungi incertae sedis</taxon>
        <taxon>Zoopagomycota</taxon>
        <taxon>Kickxellomycotina</taxon>
        <taxon>Dimargaritomycetes</taxon>
        <taxon>Dimargaritales</taxon>
        <taxon>Dimargaritaceae</taxon>
        <taxon>Dimargaris</taxon>
    </lineage>
</organism>